<evidence type="ECO:0000256" key="2">
    <source>
        <dbReference type="ARBA" id="ARBA00022723"/>
    </source>
</evidence>
<reference evidence="9 10" key="1">
    <citation type="submission" date="2024-03" db="EMBL/GenBank/DDBJ databases">
        <title>Natural products discovery in diverse microorganisms through a two-stage MS feature dereplication strategy.</title>
        <authorList>
            <person name="Zhang R."/>
        </authorList>
    </citation>
    <scope>NUCLEOTIDE SEQUENCE [LARGE SCALE GENOMIC DNA]</scope>
    <source>
        <strain evidence="9 10">18930</strain>
    </source>
</reference>
<evidence type="ECO:0000259" key="8">
    <source>
        <dbReference type="Pfam" id="PF26519"/>
    </source>
</evidence>
<evidence type="ECO:0000313" key="9">
    <source>
        <dbReference type="EMBL" id="WXG70368.1"/>
    </source>
</evidence>
<dbReference type="InterPro" id="IPR058605">
    <property type="entry name" value="BsaP_C"/>
</dbReference>
<keyword evidence="2" id="KW-0479">Metal-binding</keyword>
<sequence length="72" mass="7742">MTTSGDKFNPYTGRALVPNAIDTTPQSALLGLEPPRFCGDCGRRLVVQVMPNGWHSVCSRHGAVDSASRGQR</sequence>
<comment type="cofactor">
    <cofactor evidence="1">
        <name>iron-sulfur cluster</name>
        <dbReference type="ChEBI" id="CHEBI:30408"/>
    </cofactor>
</comment>
<evidence type="ECO:0000256" key="5">
    <source>
        <dbReference type="ARBA" id="ARBA00093761"/>
    </source>
</evidence>
<evidence type="ECO:0000256" key="3">
    <source>
        <dbReference type="ARBA" id="ARBA00022756"/>
    </source>
</evidence>
<dbReference type="Pfam" id="PF26519">
    <property type="entry name" value="BsaP"/>
    <property type="match status" value="1"/>
</dbReference>
<keyword evidence="10" id="KW-1185">Reference proteome</keyword>
<evidence type="ECO:0000256" key="7">
    <source>
        <dbReference type="ARBA" id="ARBA00093796"/>
    </source>
</evidence>
<comment type="similarity">
    <text evidence="6">Belongs to the BsaP family.</text>
</comment>
<evidence type="ECO:0000313" key="10">
    <source>
        <dbReference type="Proteomes" id="UP001432000"/>
    </source>
</evidence>
<keyword evidence="3" id="KW-0093">Biotin biosynthesis</keyword>
<evidence type="ECO:0000256" key="1">
    <source>
        <dbReference type="ARBA" id="ARBA00001915"/>
    </source>
</evidence>
<evidence type="ECO:0000256" key="6">
    <source>
        <dbReference type="ARBA" id="ARBA00093780"/>
    </source>
</evidence>
<evidence type="ECO:0000256" key="4">
    <source>
        <dbReference type="ARBA" id="ARBA00023004"/>
    </source>
</evidence>
<comment type="function">
    <text evidence="5">Required for the activity of the biotin synthase BioB.</text>
</comment>
<dbReference type="RefSeq" id="WP_338891726.1">
    <property type="nucleotide sequence ID" value="NZ_CP147846.1"/>
</dbReference>
<protein>
    <recommendedName>
        <fullName evidence="7">Biotin synthase auxiliary protein</fullName>
    </recommendedName>
</protein>
<organism evidence="9 10">
    <name type="scientific">Rhodococcus sovatensis</name>
    <dbReference type="NCBI Taxonomy" id="1805840"/>
    <lineage>
        <taxon>Bacteria</taxon>
        <taxon>Bacillati</taxon>
        <taxon>Actinomycetota</taxon>
        <taxon>Actinomycetes</taxon>
        <taxon>Mycobacteriales</taxon>
        <taxon>Nocardiaceae</taxon>
        <taxon>Rhodococcus</taxon>
    </lineage>
</organism>
<dbReference type="Proteomes" id="UP001432000">
    <property type="component" value="Chromosome"/>
</dbReference>
<name>A0ABZ2PMF7_9NOCA</name>
<keyword evidence="4" id="KW-0408">Iron</keyword>
<accession>A0ABZ2PMF7</accession>
<proteinExistence type="inferred from homology"/>
<feature type="domain" description="Biotin synthase auxiliary protein C-terminal" evidence="8">
    <location>
        <begin position="45"/>
        <end position="69"/>
    </location>
</feature>
<gene>
    <name evidence="9" type="ORF">WDS16_07645</name>
</gene>
<dbReference type="EMBL" id="CP147846">
    <property type="protein sequence ID" value="WXG70368.1"/>
    <property type="molecule type" value="Genomic_DNA"/>
</dbReference>